<dbReference type="GO" id="GO:0005737">
    <property type="term" value="C:cytoplasm"/>
    <property type="evidence" value="ECO:0007669"/>
    <property type="project" value="TreeGrafter"/>
</dbReference>
<name>F2NQ73_MARHT</name>
<protein>
    <submittedName>
        <fullName evidence="6">Cystathionine gamma-lyase</fullName>
        <ecNumber evidence="6">4.4.1.1</ecNumber>
    </submittedName>
</protein>
<evidence type="ECO:0000256" key="3">
    <source>
        <dbReference type="ARBA" id="ARBA00022898"/>
    </source>
</evidence>
<dbReference type="eggNOG" id="COG0626">
    <property type="taxonomic scope" value="Bacteria"/>
</dbReference>
<evidence type="ECO:0000313" key="6">
    <source>
        <dbReference type="EMBL" id="AEB11384.1"/>
    </source>
</evidence>
<dbReference type="FunFam" id="3.90.1150.10:FF:000033">
    <property type="entry name" value="Cystathionine gamma-synthase"/>
    <property type="match status" value="1"/>
</dbReference>
<dbReference type="AlphaFoldDB" id="F2NQ73"/>
<comment type="cofactor">
    <cofactor evidence="1 5">
        <name>pyridoxal 5'-phosphate</name>
        <dbReference type="ChEBI" id="CHEBI:597326"/>
    </cofactor>
</comment>
<dbReference type="PANTHER" id="PTHR11808:SF15">
    <property type="entry name" value="CYSTATHIONINE GAMMA-LYASE"/>
    <property type="match status" value="1"/>
</dbReference>
<dbReference type="Pfam" id="PF01053">
    <property type="entry name" value="Cys_Met_Meta_PP"/>
    <property type="match status" value="1"/>
</dbReference>
<dbReference type="GO" id="GO:0003962">
    <property type="term" value="F:cystathionine gamma-synthase activity"/>
    <property type="evidence" value="ECO:0007669"/>
    <property type="project" value="TreeGrafter"/>
</dbReference>
<dbReference type="PANTHER" id="PTHR11808">
    <property type="entry name" value="TRANS-SULFURATION ENZYME FAMILY MEMBER"/>
    <property type="match status" value="1"/>
</dbReference>
<dbReference type="SUPFAM" id="SSF53383">
    <property type="entry name" value="PLP-dependent transferases"/>
    <property type="match status" value="1"/>
</dbReference>
<feature type="modified residue" description="N6-(pyridoxal phosphate)lysine" evidence="4">
    <location>
        <position position="196"/>
    </location>
</feature>
<dbReference type="Gene3D" id="3.90.1150.10">
    <property type="entry name" value="Aspartate Aminotransferase, domain 1"/>
    <property type="match status" value="1"/>
</dbReference>
<accession>F2NQ73</accession>
<dbReference type="GO" id="GO:0019346">
    <property type="term" value="P:transsulfuration"/>
    <property type="evidence" value="ECO:0007669"/>
    <property type="project" value="InterPro"/>
</dbReference>
<evidence type="ECO:0000256" key="4">
    <source>
        <dbReference type="PIRSR" id="PIRSR001434-2"/>
    </source>
</evidence>
<keyword evidence="6" id="KW-0456">Lyase</keyword>
<dbReference type="OrthoDB" id="9780685at2"/>
<dbReference type="KEGG" id="mhd:Marky_0634"/>
<dbReference type="PROSITE" id="PS00868">
    <property type="entry name" value="CYS_MET_METAB_PP"/>
    <property type="match status" value="1"/>
</dbReference>
<proteinExistence type="inferred from homology"/>
<dbReference type="InterPro" id="IPR015424">
    <property type="entry name" value="PyrdxlP-dep_Trfase"/>
</dbReference>
<keyword evidence="7" id="KW-1185">Reference proteome</keyword>
<dbReference type="EMBL" id="CP002630">
    <property type="protein sequence ID" value="AEB11384.1"/>
    <property type="molecule type" value="Genomic_DNA"/>
</dbReference>
<dbReference type="GO" id="GO:0004123">
    <property type="term" value="F:cystathionine gamma-lyase activity"/>
    <property type="evidence" value="ECO:0007669"/>
    <property type="project" value="TreeGrafter"/>
</dbReference>
<dbReference type="InterPro" id="IPR015421">
    <property type="entry name" value="PyrdxlP-dep_Trfase_major"/>
</dbReference>
<dbReference type="Proteomes" id="UP000007030">
    <property type="component" value="Chromosome"/>
</dbReference>
<dbReference type="EC" id="4.4.1.1" evidence="6"/>
<dbReference type="InterPro" id="IPR054542">
    <property type="entry name" value="Cys_met_metab_PP"/>
</dbReference>
<dbReference type="FunFam" id="3.40.640.10:FF:000009">
    <property type="entry name" value="Cystathionine gamma-synthase homolog"/>
    <property type="match status" value="1"/>
</dbReference>
<reference evidence="6 7" key="1">
    <citation type="journal article" date="2012" name="Stand. Genomic Sci.">
        <title>Complete genome sequence of the aerobic, heterotroph Marinithermus hydrothermalis type strain (T1(T)) from a deep-sea hydrothermal vent chimney.</title>
        <authorList>
            <person name="Copeland A."/>
            <person name="Gu W."/>
            <person name="Yasawong M."/>
            <person name="Lapidus A."/>
            <person name="Lucas S."/>
            <person name="Deshpande S."/>
            <person name="Pagani I."/>
            <person name="Tapia R."/>
            <person name="Cheng J.F."/>
            <person name="Goodwin L.A."/>
            <person name="Pitluck S."/>
            <person name="Liolios K."/>
            <person name="Ivanova N."/>
            <person name="Mavromatis K."/>
            <person name="Mikhailova N."/>
            <person name="Pati A."/>
            <person name="Chen A."/>
            <person name="Palaniappan K."/>
            <person name="Land M."/>
            <person name="Pan C."/>
            <person name="Brambilla E.M."/>
            <person name="Rohde M."/>
            <person name="Tindall B.J."/>
            <person name="Sikorski J."/>
            <person name="Goker M."/>
            <person name="Detter J.C."/>
            <person name="Bristow J."/>
            <person name="Eisen J.A."/>
            <person name="Markowitz V."/>
            <person name="Hugenholtz P."/>
            <person name="Kyrpides N.C."/>
            <person name="Klenk H.P."/>
            <person name="Woyke T."/>
        </authorList>
    </citation>
    <scope>NUCLEOTIDE SEQUENCE [LARGE SCALE GENOMIC DNA]</scope>
    <source>
        <strain evidence="7">DSM 14884 / JCM 11576 / T1</strain>
    </source>
</reference>
<dbReference type="NCBIfam" id="NF005871">
    <property type="entry name" value="PRK07811.1"/>
    <property type="match status" value="1"/>
</dbReference>
<evidence type="ECO:0000256" key="2">
    <source>
        <dbReference type="ARBA" id="ARBA00009077"/>
    </source>
</evidence>
<dbReference type="GO" id="GO:0019343">
    <property type="term" value="P:cysteine biosynthetic process via cystathionine"/>
    <property type="evidence" value="ECO:0007669"/>
    <property type="project" value="TreeGrafter"/>
</dbReference>
<dbReference type="InterPro" id="IPR000277">
    <property type="entry name" value="Cys/Met-Metab_PyrdxlP-dep_enz"/>
</dbReference>
<evidence type="ECO:0000256" key="1">
    <source>
        <dbReference type="ARBA" id="ARBA00001933"/>
    </source>
</evidence>
<organism evidence="6 7">
    <name type="scientific">Marinithermus hydrothermalis (strain DSM 14884 / JCM 11576 / T1)</name>
    <dbReference type="NCBI Taxonomy" id="869210"/>
    <lineage>
        <taxon>Bacteria</taxon>
        <taxon>Thermotogati</taxon>
        <taxon>Deinococcota</taxon>
        <taxon>Deinococci</taxon>
        <taxon>Thermales</taxon>
        <taxon>Thermaceae</taxon>
        <taxon>Marinithermus</taxon>
    </lineage>
</organism>
<sequence>MEETLGFATLAVHAGQEPDPETGAVIPPIHLSSTFQQPAPGEPRRYEYSRTQNPTREALEAQIAALEGARWGLAFASGMAAVDAVAHLLRPGDRVVLMNDVYGGTYRYFARVLADWGVTPDFRDLTDPETWAFAGARMVWVETPTNPFLRVVDLAAVAEAARKAGALLVVDNTFASPYLTRPLELGADLVVHSATKYLGGHSDLVLGVVLGRDEALRERLAFYQNSVGAVPGPFEAWLCSRGLKTLALRMERHSETAQALAAWLAAHPRVRRVHYPGLPTHPNHAVAARQMRRFGGMLSIELESKEAAVRFVKALRLFTLAESLGGVESLVSIPGLMTHASLKGTPFEVPERLVRLSVGVEDLEDLRRDLEAALERV</sequence>
<evidence type="ECO:0000313" key="7">
    <source>
        <dbReference type="Proteomes" id="UP000007030"/>
    </source>
</evidence>
<dbReference type="Gene3D" id="3.40.640.10">
    <property type="entry name" value="Type I PLP-dependent aspartate aminotransferase-like (Major domain)"/>
    <property type="match status" value="1"/>
</dbReference>
<dbReference type="GO" id="GO:0030170">
    <property type="term" value="F:pyridoxal phosphate binding"/>
    <property type="evidence" value="ECO:0007669"/>
    <property type="project" value="InterPro"/>
</dbReference>
<dbReference type="HOGENOM" id="CLU_018986_2_0_0"/>
<dbReference type="STRING" id="869210.Marky_0634"/>
<gene>
    <name evidence="6" type="ordered locus">Marky_0634</name>
</gene>
<evidence type="ECO:0000256" key="5">
    <source>
        <dbReference type="RuleBase" id="RU362118"/>
    </source>
</evidence>
<dbReference type="PIRSF" id="PIRSF001434">
    <property type="entry name" value="CGS"/>
    <property type="match status" value="1"/>
</dbReference>
<dbReference type="CDD" id="cd00614">
    <property type="entry name" value="CGS_like"/>
    <property type="match status" value="1"/>
</dbReference>
<dbReference type="GO" id="GO:0009086">
    <property type="term" value="P:methionine biosynthetic process"/>
    <property type="evidence" value="ECO:0007669"/>
    <property type="project" value="UniProtKB-ARBA"/>
</dbReference>
<dbReference type="InterPro" id="IPR015422">
    <property type="entry name" value="PyrdxlP-dep_Trfase_small"/>
</dbReference>
<keyword evidence="3 4" id="KW-0663">Pyridoxal phosphate</keyword>
<comment type="similarity">
    <text evidence="2 5">Belongs to the trans-sulfuration enzymes family.</text>
</comment>